<dbReference type="PANTHER" id="PTHR11758">
    <property type="entry name" value="40S RIBOSOMAL PROTEIN S15A"/>
    <property type="match status" value="1"/>
</dbReference>
<gene>
    <name evidence="9" type="primary">rps8</name>
</gene>
<evidence type="ECO:0000256" key="1">
    <source>
        <dbReference type="ARBA" id="ARBA00002569"/>
    </source>
</evidence>
<dbReference type="EMBL" id="ON515488">
    <property type="protein sequence ID" value="UVG41011.1"/>
    <property type="molecule type" value="Genomic_DNA"/>
</dbReference>
<dbReference type="GeneID" id="74848778"/>
<geneLocation type="chloroplast" evidence="9"/>
<keyword evidence="9" id="KW-0150">Chloroplast</keyword>
<dbReference type="Gene3D" id="3.30.1490.10">
    <property type="match status" value="1"/>
</dbReference>
<keyword evidence="9" id="KW-0934">Plastid</keyword>
<evidence type="ECO:0000256" key="3">
    <source>
        <dbReference type="ARBA" id="ARBA00011458"/>
    </source>
</evidence>
<dbReference type="GO" id="GO:0005840">
    <property type="term" value="C:ribosome"/>
    <property type="evidence" value="ECO:0007669"/>
    <property type="project" value="UniProtKB-KW"/>
</dbReference>
<dbReference type="PROSITE" id="PS00053">
    <property type="entry name" value="RIBOSOMAL_S8"/>
    <property type="match status" value="1"/>
</dbReference>
<dbReference type="InterPro" id="IPR035987">
    <property type="entry name" value="Ribosomal_uS8_sf"/>
</dbReference>
<dbReference type="FunFam" id="3.30.1490.10:FF:000001">
    <property type="entry name" value="30S ribosomal protein S8"/>
    <property type="match status" value="1"/>
</dbReference>
<proteinExistence type="inferred from homology"/>
<evidence type="ECO:0000256" key="6">
    <source>
        <dbReference type="ARBA" id="ARBA00035153"/>
    </source>
</evidence>
<dbReference type="InterPro" id="IPR047863">
    <property type="entry name" value="Ribosomal_uS8_CS"/>
</dbReference>
<dbReference type="GO" id="GO:0006412">
    <property type="term" value="P:translation"/>
    <property type="evidence" value="ECO:0007669"/>
    <property type="project" value="InterPro"/>
</dbReference>
<dbReference type="EMBL" id="ON515488">
    <property type="protein sequence ID" value="UVG41028.1"/>
    <property type="molecule type" value="Genomic_DNA"/>
</dbReference>
<evidence type="ECO:0000256" key="8">
    <source>
        <dbReference type="RuleBase" id="RU003660"/>
    </source>
</evidence>
<dbReference type="RefSeq" id="YP_010471654.1">
    <property type="nucleotide sequence ID" value="NC_066068.1"/>
</dbReference>
<comment type="similarity">
    <text evidence="2 8">Belongs to the universal ribosomal protein uS8 family.</text>
</comment>
<keyword evidence="5 8" id="KW-0687">Ribonucleoprotein</keyword>
<keyword evidence="4 8" id="KW-0689">Ribosomal protein</keyword>
<dbReference type="SUPFAM" id="SSF56047">
    <property type="entry name" value="Ribosomal protein S8"/>
    <property type="match status" value="1"/>
</dbReference>
<name>A0A976YHE9_9ASPA</name>
<comment type="function">
    <text evidence="1">One of the primary rRNA binding proteins, it binds directly to 16S rRNA central domain where it helps coordinate assembly of the platform of the 30S subunit.</text>
</comment>
<evidence type="ECO:0000256" key="7">
    <source>
        <dbReference type="ARBA" id="ARBA00035516"/>
    </source>
</evidence>
<evidence type="ECO:0000256" key="2">
    <source>
        <dbReference type="ARBA" id="ARBA00006471"/>
    </source>
</evidence>
<dbReference type="GO" id="GO:0005737">
    <property type="term" value="C:cytoplasm"/>
    <property type="evidence" value="ECO:0007669"/>
    <property type="project" value="UniProtKB-ARBA"/>
</dbReference>
<evidence type="ECO:0000313" key="9">
    <source>
        <dbReference type="EMBL" id="UVG41028.1"/>
    </source>
</evidence>
<sequence>MNKDIVAEIITCIRNVDTRKKNQTIVQIAYTDITSNIVQILLRKGFIENVRKHQESQKKFLVLTLKTRNQISHKIRSKRISRSSRRIYSDYQQIPNIFGDMGILIISTSRGLMTGKEAILKKLGGEILCFIW</sequence>
<dbReference type="AlphaFoldDB" id="A0A976YHE9"/>
<dbReference type="RefSeq" id="YP_010471671.1">
    <property type="nucleotide sequence ID" value="NC_066068.1"/>
</dbReference>
<dbReference type="Pfam" id="PF00410">
    <property type="entry name" value="Ribosomal_S8"/>
    <property type="match status" value="1"/>
</dbReference>
<organism evidence="9">
    <name type="scientific">Didymoplexis pallens</name>
    <dbReference type="NCBI Taxonomy" id="2848458"/>
    <lineage>
        <taxon>Eukaryota</taxon>
        <taxon>Viridiplantae</taxon>
        <taxon>Streptophyta</taxon>
        <taxon>Embryophyta</taxon>
        <taxon>Tracheophyta</taxon>
        <taxon>Spermatophyta</taxon>
        <taxon>Magnoliopsida</taxon>
        <taxon>Liliopsida</taxon>
        <taxon>Asparagales</taxon>
        <taxon>Orchidaceae</taxon>
        <taxon>Epidendroideae</taxon>
        <taxon>Gastrodieae</taxon>
        <taxon>Didymoplexis</taxon>
    </lineage>
</organism>
<accession>A0A976YHE9</accession>
<protein>
    <recommendedName>
        <fullName evidence="6">Small ribosomal subunit protein uS8c</fullName>
    </recommendedName>
    <alternativeName>
        <fullName evidence="7">30S ribosomal protein S8, chloroplastic</fullName>
    </alternativeName>
</protein>
<reference evidence="9" key="1">
    <citation type="submission" date="2022-05" db="EMBL/GenBank/DDBJ databases">
        <title>Unprecedent plastid genome of Gastrodia.</title>
        <authorList>
            <person name="Wen Y."/>
            <person name="Jin X."/>
        </authorList>
    </citation>
    <scope>NUCLEOTIDE SEQUENCE</scope>
    <source>
        <strain evidence="9">Jin X.H. 23332</strain>
    </source>
</reference>
<dbReference type="InterPro" id="IPR000630">
    <property type="entry name" value="Ribosomal_uS8"/>
</dbReference>
<comment type="subunit">
    <text evidence="3">Part of the 30S ribosomal subunit.</text>
</comment>
<dbReference type="GO" id="GO:1990904">
    <property type="term" value="C:ribonucleoprotein complex"/>
    <property type="evidence" value="ECO:0007669"/>
    <property type="project" value="UniProtKB-KW"/>
</dbReference>
<dbReference type="GeneID" id="74848808"/>
<dbReference type="Gene3D" id="3.30.1370.30">
    <property type="match status" value="1"/>
</dbReference>
<evidence type="ECO:0000256" key="5">
    <source>
        <dbReference type="ARBA" id="ARBA00023274"/>
    </source>
</evidence>
<evidence type="ECO:0000256" key="4">
    <source>
        <dbReference type="ARBA" id="ARBA00022980"/>
    </source>
</evidence>
<dbReference type="GO" id="GO:0003735">
    <property type="term" value="F:structural constituent of ribosome"/>
    <property type="evidence" value="ECO:0007669"/>
    <property type="project" value="InterPro"/>
</dbReference>